<dbReference type="InterPro" id="IPR036291">
    <property type="entry name" value="NAD(P)-bd_dom_sf"/>
</dbReference>
<organism evidence="4 5">
    <name type="scientific">Fibroporia radiculosa</name>
    <dbReference type="NCBI Taxonomy" id="599839"/>
    <lineage>
        <taxon>Eukaryota</taxon>
        <taxon>Fungi</taxon>
        <taxon>Dikarya</taxon>
        <taxon>Basidiomycota</taxon>
        <taxon>Agaricomycotina</taxon>
        <taxon>Agaricomycetes</taxon>
        <taxon>Polyporales</taxon>
        <taxon>Fibroporiaceae</taxon>
        <taxon>Fibroporia</taxon>
    </lineage>
</organism>
<evidence type="ECO:0000256" key="2">
    <source>
        <dbReference type="ARBA" id="ARBA00022553"/>
    </source>
</evidence>
<dbReference type="InterPro" id="IPR013120">
    <property type="entry name" value="FAR_NAD-bd"/>
</dbReference>
<dbReference type="GeneID" id="24094772"/>
<dbReference type="EMBL" id="HE796953">
    <property type="protein sequence ID" value="CCL99861.1"/>
    <property type="molecule type" value="Genomic_DNA"/>
</dbReference>
<dbReference type="Gene3D" id="3.40.50.720">
    <property type="entry name" value="NAD(P)-binding Rossmann-like Domain"/>
    <property type="match status" value="1"/>
</dbReference>
<feature type="domain" description="Thioester reductase (TE)" evidence="3">
    <location>
        <begin position="43"/>
        <end position="273"/>
    </location>
</feature>
<dbReference type="AlphaFoldDB" id="J4I8R3"/>
<gene>
    <name evidence="4" type="ORF">FIBRA_01886</name>
</gene>
<reference evidence="4 5" key="1">
    <citation type="journal article" date="2012" name="Appl. Environ. Microbiol.">
        <title>Short-read sequencing for genomic analysis of the brown rot fungus Fibroporia radiculosa.</title>
        <authorList>
            <person name="Tang J.D."/>
            <person name="Perkins A.D."/>
            <person name="Sonstegard T.S."/>
            <person name="Schroeder S.G."/>
            <person name="Burgess S.C."/>
            <person name="Diehl S.V."/>
        </authorList>
    </citation>
    <scope>NUCLEOTIDE SEQUENCE [LARGE SCALE GENOMIC DNA]</scope>
    <source>
        <strain evidence="4 5">TFFH 294</strain>
    </source>
</reference>
<dbReference type="SUPFAM" id="SSF51735">
    <property type="entry name" value="NAD(P)-binding Rossmann-fold domains"/>
    <property type="match status" value="1"/>
</dbReference>
<sequence length="436" mass="47797">MPAPSQLHTAIAAMHTMVAKYGADFPSRPENMFDPPSGDIVFVTGTTGSLGCYLLEALATDPSIARVYAFNRPSKKGVSLSERQNSELGDRGIDTRILRLKKVVLLEGDLTKPAWGLPVHVYEELHRSVTHIIHNAWRVNLVSPLSIFEPNIKGLRFPRALYMAGVFRYRIALILAYRARLFPDAPPEEVVLETPLPPSYAAGRGYCQSKWIAEEILHAAAKVTAIDPLIVRVGTICAGPSGVWNPIDWVPAMVLSSSDLGCLPDEERVNNSSLSHVYRNNTTDADSQSVDWVQFDVAARALVELRGASNNTRTMHVVHPRPALWRTIVAVLAQELALPIVPLKQWLALNQPSGSSAPAQSTSEKLAIVRAARTANSAMAFGWSGMDTARACEASSTMADPHIRKVGVEDVKQWVAYWRRIGFLKPAAEQSSLARL</sequence>
<dbReference type="STRING" id="599839.J4I8R3"/>
<dbReference type="InterPro" id="IPR051414">
    <property type="entry name" value="Adenylate-forming_Reductase"/>
</dbReference>
<dbReference type="Pfam" id="PF07993">
    <property type="entry name" value="NAD_binding_4"/>
    <property type="match status" value="1"/>
</dbReference>
<proteinExistence type="predicted"/>
<dbReference type="PANTHER" id="PTHR43439:SF2">
    <property type="entry name" value="ENZYME, PUTATIVE (JCVI)-RELATED"/>
    <property type="match status" value="1"/>
</dbReference>
<dbReference type="PANTHER" id="PTHR43439">
    <property type="entry name" value="PHENYLACETATE-COENZYME A LIGASE"/>
    <property type="match status" value="1"/>
</dbReference>
<evidence type="ECO:0000256" key="1">
    <source>
        <dbReference type="ARBA" id="ARBA00022450"/>
    </source>
</evidence>
<dbReference type="RefSeq" id="XP_012179144.1">
    <property type="nucleotide sequence ID" value="XM_012323754.1"/>
</dbReference>
<evidence type="ECO:0000313" key="5">
    <source>
        <dbReference type="Proteomes" id="UP000006352"/>
    </source>
</evidence>
<keyword evidence="5" id="KW-1185">Reference proteome</keyword>
<evidence type="ECO:0000259" key="3">
    <source>
        <dbReference type="Pfam" id="PF07993"/>
    </source>
</evidence>
<accession>J4I8R3</accession>
<keyword evidence="1" id="KW-0596">Phosphopantetheine</keyword>
<keyword evidence="2" id="KW-0597">Phosphoprotein</keyword>
<dbReference type="OrthoDB" id="2499931at2759"/>
<protein>
    <recommendedName>
        <fullName evidence="3">Thioester reductase (TE) domain-containing protein</fullName>
    </recommendedName>
</protein>
<dbReference type="HOGENOM" id="CLU_002220_4_1_1"/>
<evidence type="ECO:0000313" key="4">
    <source>
        <dbReference type="EMBL" id="CCL99861.1"/>
    </source>
</evidence>
<name>J4I8R3_9APHY</name>
<dbReference type="Proteomes" id="UP000006352">
    <property type="component" value="Unassembled WGS sequence"/>
</dbReference>
<dbReference type="InParanoid" id="J4I8R3"/>